<evidence type="ECO:0000256" key="3">
    <source>
        <dbReference type="ARBA" id="ARBA00023163"/>
    </source>
</evidence>
<dbReference type="EMBL" id="JAAOAO010000612">
    <property type="protein sequence ID" value="KAF5534994.1"/>
    <property type="molecule type" value="Genomic_DNA"/>
</dbReference>
<evidence type="ECO:0000256" key="2">
    <source>
        <dbReference type="ARBA" id="ARBA00023125"/>
    </source>
</evidence>
<evidence type="ECO:0000256" key="4">
    <source>
        <dbReference type="ARBA" id="ARBA00023242"/>
    </source>
</evidence>
<evidence type="ECO:0000313" key="5">
    <source>
        <dbReference type="EMBL" id="KAF5534994.1"/>
    </source>
</evidence>
<name>A0A8H5IDX7_9HYPO</name>
<dbReference type="GO" id="GO:0005634">
    <property type="term" value="C:nucleus"/>
    <property type="evidence" value="ECO:0007669"/>
    <property type="project" value="TreeGrafter"/>
</dbReference>
<protein>
    <submittedName>
        <fullName evidence="5">C6 transcription factor</fullName>
    </submittedName>
</protein>
<sequence>MDILEKGSLSYVQGLVLTANYLQKPNSGFVLIAIGWSMALVIGLHREFSLPSSSPLMMEIRRSAWWTVCLFGVNVRPPSNLNDQDLAVDMECLPESSDGPSTTACLVQHAKLAQVANMVQVELLAHQIPGHGGAVTLDRIQSELFLSLFETPTDPMADSGLQGSAVGIWELTTQDRASASHKAAAVQNRNTTFLELPFPFYAQSSSDAELLDATGGIMAQYSTQHPTIGTDNIPSDPPRPFFAEECDDLCHIALSARP</sequence>
<dbReference type="Proteomes" id="UP000574317">
    <property type="component" value="Unassembled WGS sequence"/>
</dbReference>
<reference evidence="5 6" key="1">
    <citation type="submission" date="2020-05" db="EMBL/GenBank/DDBJ databases">
        <title>Identification and distribution of gene clusters putatively required for synthesis of sphingolipid metabolism inhibitors in phylogenetically diverse species of the filamentous fungus Fusarium.</title>
        <authorList>
            <person name="Kim H.-S."/>
            <person name="Busman M."/>
            <person name="Brown D.W."/>
            <person name="Divon H."/>
            <person name="Uhlig S."/>
            <person name="Proctor R.H."/>
        </authorList>
    </citation>
    <scope>NUCLEOTIDE SEQUENCE [LARGE SCALE GENOMIC DNA]</scope>
    <source>
        <strain evidence="5 6">NRRL 25196</strain>
    </source>
</reference>
<dbReference type="PANTHER" id="PTHR47424:SF3">
    <property type="entry name" value="REGULATORY PROTEIN GAL4"/>
    <property type="match status" value="1"/>
</dbReference>
<accession>A0A8H5IDX7</accession>
<keyword evidence="4" id="KW-0539">Nucleus</keyword>
<dbReference type="PANTHER" id="PTHR47424">
    <property type="entry name" value="REGULATORY PROTEIN GAL4"/>
    <property type="match status" value="1"/>
</dbReference>
<dbReference type="GO" id="GO:0000981">
    <property type="term" value="F:DNA-binding transcription factor activity, RNA polymerase II-specific"/>
    <property type="evidence" value="ECO:0007669"/>
    <property type="project" value="TreeGrafter"/>
</dbReference>
<evidence type="ECO:0000256" key="1">
    <source>
        <dbReference type="ARBA" id="ARBA00023015"/>
    </source>
</evidence>
<gene>
    <name evidence="5" type="ORF">FNAPI_12213</name>
</gene>
<dbReference type="GO" id="GO:0000435">
    <property type="term" value="P:positive regulation of transcription from RNA polymerase II promoter by galactose"/>
    <property type="evidence" value="ECO:0007669"/>
    <property type="project" value="TreeGrafter"/>
</dbReference>
<dbReference type="GO" id="GO:0000978">
    <property type="term" value="F:RNA polymerase II cis-regulatory region sequence-specific DNA binding"/>
    <property type="evidence" value="ECO:0007669"/>
    <property type="project" value="TreeGrafter"/>
</dbReference>
<proteinExistence type="predicted"/>
<dbReference type="CDD" id="cd12148">
    <property type="entry name" value="fungal_TF_MHR"/>
    <property type="match status" value="1"/>
</dbReference>
<comment type="caution">
    <text evidence="5">The sequence shown here is derived from an EMBL/GenBank/DDBJ whole genome shotgun (WGS) entry which is preliminary data.</text>
</comment>
<evidence type="ECO:0000313" key="6">
    <source>
        <dbReference type="Proteomes" id="UP000574317"/>
    </source>
</evidence>
<keyword evidence="1" id="KW-0805">Transcription regulation</keyword>
<keyword evidence="6" id="KW-1185">Reference proteome</keyword>
<keyword evidence="3" id="KW-0804">Transcription</keyword>
<dbReference type="AlphaFoldDB" id="A0A8H5IDX7"/>
<keyword evidence="2" id="KW-0238">DNA-binding</keyword>
<dbReference type="InterPro" id="IPR051127">
    <property type="entry name" value="Fungal_SecMet_Regulators"/>
</dbReference>
<organism evidence="5 6">
    <name type="scientific">Fusarium napiforme</name>
    <dbReference type="NCBI Taxonomy" id="42672"/>
    <lineage>
        <taxon>Eukaryota</taxon>
        <taxon>Fungi</taxon>
        <taxon>Dikarya</taxon>
        <taxon>Ascomycota</taxon>
        <taxon>Pezizomycotina</taxon>
        <taxon>Sordariomycetes</taxon>
        <taxon>Hypocreomycetidae</taxon>
        <taxon>Hypocreales</taxon>
        <taxon>Nectriaceae</taxon>
        <taxon>Fusarium</taxon>
        <taxon>Fusarium fujikuroi species complex</taxon>
    </lineage>
</organism>